<keyword evidence="2" id="KW-0813">Transport</keyword>
<evidence type="ECO:0000256" key="5">
    <source>
        <dbReference type="ARBA" id="ARBA00023010"/>
    </source>
</evidence>
<evidence type="ECO:0000256" key="1">
    <source>
        <dbReference type="ARBA" id="ARBA00004567"/>
    </source>
</evidence>
<dbReference type="GO" id="GO:0017056">
    <property type="term" value="F:structural constituent of nuclear pore"/>
    <property type="evidence" value="ECO:0000318"/>
    <property type="project" value="GO_Central"/>
</dbReference>
<evidence type="ECO:0000256" key="6">
    <source>
        <dbReference type="ARBA" id="ARBA00023132"/>
    </source>
</evidence>
<dbReference type="GO" id="GO:0051028">
    <property type="term" value="P:mRNA transport"/>
    <property type="evidence" value="ECO:0007669"/>
    <property type="project" value="UniProtKB-KW"/>
</dbReference>
<reference evidence="10 11" key="1">
    <citation type="journal article" date="2013" name="Proc. Natl. Acad. Sci. U.S.A.">
        <title>Fine-scale variation in meiotic recombination in Mimulus inferred from population shotgun sequencing.</title>
        <authorList>
            <person name="Hellsten U."/>
            <person name="Wright K.M."/>
            <person name="Jenkins J."/>
            <person name="Shu S."/>
            <person name="Yuan Y."/>
            <person name="Wessler S.R."/>
            <person name="Schmutz J."/>
            <person name="Willis J.H."/>
            <person name="Rokhsar D.S."/>
        </authorList>
    </citation>
    <scope>NUCLEOTIDE SEQUENCE [LARGE SCALE GENOMIC DNA]</scope>
    <source>
        <strain evidence="11">cv. DUN x IM62</strain>
    </source>
</reference>
<dbReference type="FunFam" id="3.30.1610.10:FF:000002">
    <property type="entry name" value="nuclear pore complex protein NUP98A"/>
    <property type="match status" value="1"/>
</dbReference>
<evidence type="ECO:0000313" key="10">
    <source>
        <dbReference type="EMBL" id="EYU19358.1"/>
    </source>
</evidence>
<evidence type="ECO:0000256" key="4">
    <source>
        <dbReference type="ARBA" id="ARBA00022927"/>
    </source>
</evidence>
<keyword evidence="3" id="KW-0509">mRNA transport</keyword>
<dbReference type="GO" id="GO:0006405">
    <property type="term" value="P:RNA export from nucleus"/>
    <property type="evidence" value="ECO:0000318"/>
    <property type="project" value="GO_Central"/>
</dbReference>
<sequence>MPIYQSKSHEELRLEDYELKQESNSYVGRFDMAATTSKSYVSPPFGSPCTQFASISGSNNGLFGASIPTIFGAPNTSGISFNSKPAAVGSESANGSNTNSIFGVSNAFAPLSASTGFTFPTTLQFGIKPTPPLWSTSASVVPSTSSSSTPTTVGFGVQSSSGGQTKPIFPFPPLSNPFIFQAATTPPLCSTSTSVVPSTSSFYGFGQTSAPENTSAFGVQRPADCFKTSSFDNIFHVPPLSNSPFHPKPCKDCEGKACPKASFRMNVNETELTDDSSVKDEDEDELLIKHEADVLDLMPKLPDGDYYTEPSLKDLAAKEISEPGYCSRVNDFVVGRKGYGSIKFLGETDIRNLDIESVIHFNNREVIVYPDSTKKPPAGQSLNKPAEVTLQNVKCISKKTGKEYVDGVEVESYKEMLVKKGSENGAEFVSYDPVLGEWKFRVLHF</sequence>
<dbReference type="InterPro" id="IPR007230">
    <property type="entry name" value="Nup98_auto-Pept-S59_dom"/>
</dbReference>
<keyword evidence="5" id="KW-0811">Translocation</keyword>
<dbReference type="STRING" id="4155.A0A022PX12"/>
<dbReference type="Gene3D" id="1.10.10.2360">
    <property type="match status" value="1"/>
</dbReference>
<dbReference type="GO" id="GO:0044614">
    <property type="term" value="C:nuclear pore cytoplasmic filaments"/>
    <property type="evidence" value="ECO:0000318"/>
    <property type="project" value="GO_Central"/>
</dbReference>
<dbReference type="Proteomes" id="UP000030748">
    <property type="component" value="Unassembled WGS sequence"/>
</dbReference>
<evidence type="ECO:0000256" key="8">
    <source>
        <dbReference type="ARBA" id="ARBA00065263"/>
    </source>
</evidence>
<dbReference type="GO" id="GO:0048573">
    <property type="term" value="P:photoperiodism, flowering"/>
    <property type="evidence" value="ECO:0007669"/>
    <property type="project" value="UniProtKB-ARBA"/>
</dbReference>
<dbReference type="Gene3D" id="3.30.1610.10">
    <property type="entry name" value="Peptidase S59, nucleoporin"/>
    <property type="match status" value="1"/>
</dbReference>
<dbReference type="GO" id="GO:0006606">
    <property type="term" value="P:protein import into nucleus"/>
    <property type="evidence" value="ECO:0000318"/>
    <property type="project" value="GO_Central"/>
</dbReference>
<dbReference type="InterPro" id="IPR036903">
    <property type="entry name" value="Nup98_auto-Pept-S59_dom_sf"/>
</dbReference>
<dbReference type="GO" id="GO:0034398">
    <property type="term" value="P:telomere tethering at nuclear periphery"/>
    <property type="evidence" value="ECO:0000318"/>
    <property type="project" value="GO_Central"/>
</dbReference>
<dbReference type="EMBL" id="KI632295">
    <property type="protein sequence ID" value="EYU19358.1"/>
    <property type="molecule type" value="Genomic_DNA"/>
</dbReference>
<dbReference type="eggNOG" id="KOG0845">
    <property type="taxonomic scope" value="Eukaryota"/>
</dbReference>
<keyword evidence="7" id="KW-0539">Nucleus</keyword>
<proteinExistence type="predicted"/>
<evidence type="ECO:0000313" key="11">
    <source>
        <dbReference type="Proteomes" id="UP000030748"/>
    </source>
</evidence>
<dbReference type="GO" id="GO:0000973">
    <property type="term" value="P:post-transcriptional tethering of RNA polymerase II gene DNA at nuclear periphery"/>
    <property type="evidence" value="ECO:0000318"/>
    <property type="project" value="GO_Central"/>
</dbReference>
<dbReference type="InterPro" id="IPR037665">
    <property type="entry name" value="Nucleoporin_S59-like"/>
</dbReference>
<organism evidence="10 11">
    <name type="scientific">Erythranthe guttata</name>
    <name type="common">Yellow monkey flower</name>
    <name type="synonym">Mimulus guttatus</name>
    <dbReference type="NCBI Taxonomy" id="4155"/>
    <lineage>
        <taxon>Eukaryota</taxon>
        <taxon>Viridiplantae</taxon>
        <taxon>Streptophyta</taxon>
        <taxon>Embryophyta</taxon>
        <taxon>Tracheophyta</taxon>
        <taxon>Spermatophyta</taxon>
        <taxon>Magnoliopsida</taxon>
        <taxon>eudicotyledons</taxon>
        <taxon>Gunneridae</taxon>
        <taxon>Pentapetalae</taxon>
        <taxon>asterids</taxon>
        <taxon>lamiids</taxon>
        <taxon>Lamiales</taxon>
        <taxon>Phrymaceae</taxon>
        <taxon>Erythranthe</taxon>
    </lineage>
</organism>
<dbReference type="PANTHER" id="PTHR23198:SF19">
    <property type="entry name" value="NUCLEAR PORE COMPLEX PROTEIN NUP98A-LIKE ISOFORM X1"/>
    <property type="match status" value="1"/>
</dbReference>
<dbReference type="SUPFAM" id="SSF82215">
    <property type="entry name" value="C-terminal autoproteolytic domain of nucleoporin nup98"/>
    <property type="match status" value="1"/>
</dbReference>
<evidence type="ECO:0000256" key="7">
    <source>
        <dbReference type="ARBA" id="ARBA00023242"/>
    </source>
</evidence>
<comment type="subunit">
    <text evidence="8">Part of the nuclear pore complex (NPC). The NPC has an eight-fold symmetrical structure comprising a central transport channel and two rings, the cytoplasmic and nuclear rings, to which eight filaments are attached. The cytoplasmic filaments have loose ends, while the nuclear filaments are joined in a distal ring, forming a nuclear basket. NPCs are highly dynamic in configuration and composition, and can be devided in 3 subcomplexes, the NUP62 subcomplex, the NUP107-160 subcomplex and the NUP93 subcomplex, containing approximately 30 different nucleoporin proteins.</text>
</comment>
<keyword evidence="6" id="KW-0906">Nuclear pore complex</keyword>
<dbReference type="AlphaFoldDB" id="A0A022PX12"/>
<comment type="subcellular location">
    <subcellularLocation>
        <location evidence="1">Nucleus</location>
        <location evidence="1">Nuclear pore complex</location>
    </subcellularLocation>
</comment>
<keyword evidence="11" id="KW-1185">Reference proteome</keyword>
<dbReference type="Pfam" id="PF04096">
    <property type="entry name" value="Nucleoporin2"/>
    <property type="match status" value="1"/>
</dbReference>
<evidence type="ECO:0000259" key="9">
    <source>
        <dbReference type="PROSITE" id="PS51434"/>
    </source>
</evidence>
<protein>
    <recommendedName>
        <fullName evidence="9">Peptidase S59 domain-containing protein</fullName>
    </recommendedName>
</protein>
<dbReference type="GO" id="GO:0003723">
    <property type="term" value="F:RNA binding"/>
    <property type="evidence" value="ECO:0000318"/>
    <property type="project" value="GO_Central"/>
</dbReference>
<gene>
    <name evidence="10" type="ORF">MIMGU_mgv1a006392mg</name>
</gene>
<dbReference type="GO" id="GO:0008139">
    <property type="term" value="F:nuclear localization sequence binding"/>
    <property type="evidence" value="ECO:0000318"/>
    <property type="project" value="GO_Central"/>
</dbReference>
<dbReference type="PROSITE" id="PS51434">
    <property type="entry name" value="NUP_C"/>
    <property type="match status" value="1"/>
</dbReference>
<dbReference type="PANTHER" id="PTHR23198">
    <property type="entry name" value="NUCLEOPORIN"/>
    <property type="match status" value="1"/>
</dbReference>
<feature type="domain" description="Peptidase S59" evidence="9">
    <location>
        <begin position="303"/>
        <end position="445"/>
    </location>
</feature>
<name>A0A022PX12_ERYGU</name>
<keyword evidence="4" id="KW-0653">Protein transport</keyword>
<evidence type="ECO:0000256" key="3">
    <source>
        <dbReference type="ARBA" id="ARBA00022816"/>
    </source>
</evidence>
<accession>A0A022PX12</accession>
<evidence type="ECO:0000256" key="2">
    <source>
        <dbReference type="ARBA" id="ARBA00022448"/>
    </source>
</evidence>